<dbReference type="EMBL" id="JADCKQ010000014">
    <property type="protein sequence ID" value="MBI1495082.1"/>
    <property type="molecule type" value="Genomic_DNA"/>
</dbReference>
<evidence type="ECO:0000313" key="1">
    <source>
        <dbReference type="EMBL" id="MBI1495082.1"/>
    </source>
</evidence>
<accession>A0A8J7LX09</accession>
<organism evidence="1 2">
    <name type="scientific">Halocynthiibacter styelae</name>
    <dbReference type="NCBI Taxonomy" id="2761955"/>
    <lineage>
        <taxon>Bacteria</taxon>
        <taxon>Pseudomonadati</taxon>
        <taxon>Pseudomonadota</taxon>
        <taxon>Alphaproteobacteria</taxon>
        <taxon>Rhodobacterales</taxon>
        <taxon>Paracoccaceae</taxon>
        <taxon>Halocynthiibacter</taxon>
    </lineage>
</organism>
<dbReference type="Proteomes" id="UP000640583">
    <property type="component" value="Unassembled WGS sequence"/>
</dbReference>
<evidence type="ECO:0000313" key="2">
    <source>
        <dbReference type="Proteomes" id="UP000640583"/>
    </source>
</evidence>
<dbReference type="AlphaFoldDB" id="A0A8J7LX09"/>
<keyword evidence="2" id="KW-1185">Reference proteome</keyword>
<dbReference type="SUPFAM" id="SSF53756">
    <property type="entry name" value="UDP-Glycosyltransferase/glycogen phosphorylase"/>
    <property type="match status" value="1"/>
</dbReference>
<sequence>MPTSIEDRGRTLMAALPPVGEKYAARQADYLKRNHFVDTVFYQSRTGVSPENAHLHYICEGQFQGVQPNRWFDPYWYCGTNNLDANDARNPARHYMDHGWKFGLDPSVLFSTFGYLEQNPDVVDAGMNPLLHFLQHGRRERRRVIYPTFLPSRQLDDTIPPLLRIPEIKTDDIPAGPRFGHLLLARFVEALNARSIPVDIAFLSRKNPDIEHRFRERTKHQIVQGKATLAIRHLGLDWVTIELWERARPVRTFEIRTQYLQGIFEGIETRNFTCIDCRGFIDAHQIPDQILNYATRESDQIILWVHDFFMLSPSHTLLGRFARFDPENLNTTTDPGHKFRTTDGQLIPRSDWQAAWGRLVDRADRVIFEMSGQTLHSPLKTFQQVWPGIVGKTFKINTAPLIVSKTLTPPPNPRAMIIGILGNLEFERGSDVIMDVAARLDEIGSGKLVFVGQDYHNIEWGEAHMIGNHYYDPAHIPSIAEHHEITCWLNPSIWPRPYCDTTREALATDLPVFGFDLGAQSQPLLEGANGHILESNPKEARKIVAEIRAVLSRQPERGS</sequence>
<name>A0A8J7LX09_9RHOB</name>
<comment type="caution">
    <text evidence="1">The sequence shown here is derived from an EMBL/GenBank/DDBJ whole genome shotgun (WGS) entry which is preliminary data.</text>
</comment>
<dbReference type="Gene3D" id="3.40.50.2000">
    <property type="entry name" value="Glycogen Phosphorylase B"/>
    <property type="match status" value="1"/>
</dbReference>
<reference evidence="1" key="1">
    <citation type="submission" date="2020-10" db="EMBL/GenBank/DDBJ databases">
        <title>Paenihalocynthiibacter styelae gen. nov., sp. nov., isolated from stalked sea squirt Styela clava.</title>
        <authorList>
            <person name="Kim Y.-O."/>
            <person name="Yoon J.-H."/>
        </authorList>
    </citation>
    <scope>NUCLEOTIDE SEQUENCE</scope>
    <source>
        <strain evidence="1">MYP1-1</strain>
    </source>
</reference>
<protein>
    <recommendedName>
        <fullName evidence="3">Glycosyltransferase</fullName>
    </recommendedName>
</protein>
<dbReference type="RefSeq" id="WP_228849806.1">
    <property type="nucleotide sequence ID" value="NZ_JADCKQ010000014.1"/>
</dbReference>
<proteinExistence type="predicted"/>
<gene>
    <name evidence="1" type="ORF">H1D41_15670</name>
</gene>
<evidence type="ECO:0008006" key="3">
    <source>
        <dbReference type="Google" id="ProtNLM"/>
    </source>
</evidence>